<accession>A0A4Z2IY56</accession>
<feature type="compositionally biased region" description="Basic and acidic residues" evidence="1">
    <location>
        <begin position="85"/>
        <end position="96"/>
    </location>
</feature>
<evidence type="ECO:0000313" key="3">
    <source>
        <dbReference type="Proteomes" id="UP000314294"/>
    </source>
</evidence>
<organism evidence="2 3">
    <name type="scientific">Liparis tanakae</name>
    <name type="common">Tanaka's snailfish</name>
    <dbReference type="NCBI Taxonomy" id="230148"/>
    <lineage>
        <taxon>Eukaryota</taxon>
        <taxon>Metazoa</taxon>
        <taxon>Chordata</taxon>
        <taxon>Craniata</taxon>
        <taxon>Vertebrata</taxon>
        <taxon>Euteleostomi</taxon>
        <taxon>Actinopterygii</taxon>
        <taxon>Neopterygii</taxon>
        <taxon>Teleostei</taxon>
        <taxon>Neoteleostei</taxon>
        <taxon>Acanthomorphata</taxon>
        <taxon>Eupercaria</taxon>
        <taxon>Perciformes</taxon>
        <taxon>Cottioidei</taxon>
        <taxon>Cottales</taxon>
        <taxon>Liparidae</taxon>
        <taxon>Liparis</taxon>
    </lineage>
</organism>
<dbReference type="Proteomes" id="UP000314294">
    <property type="component" value="Unassembled WGS sequence"/>
</dbReference>
<protein>
    <submittedName>
        <fullName evidence="2">Uncharacterized protein</fullName>
    </submittedName>
</protein>
<evidence type="ECO:0000313" key="2">
    <source>
        <dbReference type="EMBL" id="TNN82183.1"/>
    </source>
</evidence>
<dbReference type="EMBL" id="SRLO01000041">
    <property type="protein sequence ID" value="TNN82183.1"/>
    <property type="molecule type" value="Genomic_DNA"/>
</dbReference>
<keyword evidence="3" id="KW-1185">Reference proteome</keyword>
<feature type="region of interest" description="Disordered" evidence="1">
    <location>
        <begin position="1"/>
        <end position="38"/>
    </location>
</feature>
<proteinExistence type="predicted"/>
<feature type="region of interest" description="Disordered" evidence="1">
    <location>
        <begin position="74"/>
        <end position="108"/>
    </location>
</feature>
<dbReference type="AlphaFoldDB" id="A0A4Z2IY56"/>
<reference evidence="2 3" key="1">
    <citation type="submission" date="2019-03" db="EMBL/GenBank/DDBJ databases">
        <title>First draft genome of Liparis tanakae, snailfish: a comprehensive survey of snailfish specific genes.</title>
        <authorList>
            <person name="Kim W."/>
            <person name="Song I."/>
            <person name="Jeong J.-H."/>
            <person name="Kim D."/>
            <person name="Kim S."/>
            <person name="Ryu S."/>
            <person name="Song J.Y."/>
            <person name="Lee S.K."/>
        </authorList>
    </citation>
    <scope>NUCLEOTIDE SEQUENCE [LARGE SCALE GENOMIC DNA]</scope>
    <source>
        <tissue evidence="2">Muscle</tissue>
    </source>
</reference>
<sequence>MNTTSHTRVHPGTKQSWYADQQSEQQHARQHGYEDDPPGNPVLVKCVLHVLTPAEYLSGSILEEQVFDAGLHSDVGSDQQLQGTDRCKLLPDRDRGTSTSAVPQPGMDLEDSVAGEAVEGALKEDAALSDLRLSDAATAGVVRPMLPFVATRPSSSGVSQVTFNLRAIRVRLASHLKSIRI</sequence>
<comment type="caution">
    <text evidence="2">The sequence shown here is derived from an EMBL/GenBank/DDBJ whole genome shotgun (WGS) entry which is preliminary data.</text>
</comment>
<name>A0A4Z2IY56_9TELE</name>
<gene>
    <name evidence="2" type="ORF">EYF80_007551</name>
</gene>
<feature type="compositionally biased region" description="Polar residues" evidence="1">
    <location>
        <begin position="13"/>
        <end position="25"/>
    </location>
</feature>
<evidence type="ECO:0000256" key="1">
    <source>
        <dbReference type="SAM" id="MobiDB-lite"/>
    </source>
</evidence>